<proteinExistence type="predicted"/>
<accession>A0A1Y2CEJ0</accession>
<keyword evidence="1" id="KW-0732">Signal</keyword>
<keyword evidence="3" id="KW-1185">Reference proteome</keyword>
<dbReference type="Proteomes" id="UP000193642">
    <property type="component" value="Unassembled WGS sequence"/>
</dbReference>
<dbReference type="SUPFAM" id="SSF52058">
    <property type="entry name" value="L domain-like"/>
    <property type="match status" value="1"/>
</dbReference>
<dbReference type="OrthoDB" id="10331784at2759"/>
<comment type="caution">
    <text evidence="2">The sequence shown here is derived from an EMBL/GenBank/DDBJ whole genome shotgun (WGS) entry which is preliminary data.</text>
</comment>
<feature type="signal peptide" evidence="1">
    <location>
        <begin position="1"/>
        <end position="19"/>
    </location>
</feature>
<evidence type="ECO:0000313" key="2">
    <source>
        <dbReference type="EMBL" id="ORY45463.1"/>
    </source>
</evidence>
<evidence type="ECO:0000313" key="3">
    <source>
        <dbReference type="Proteomes" id="UP000193642"/>
    </source>
</evidence>
<name>A0A1Y2CEJ0_9FUNG</name>
<dbReference type="Gene3D" id="3.80.10.10">
    <property type="entry name" value="Ribonuclease Inhibitor"/>
    <property type="match status" value="1"/>
</dbReference>
<gene>
    <name evidence="2" type="ORF">BCR33DRAFT_784253</name>
</gene>
<sequence>MRTSLLATILFLCTSESFARPAANDCKLAQGIWPLAFSLLDSDACCTDPRWGVARCSKGRITGIDVSNIPPTGAIPDFSTLTLPIRPNFTELPAEYPPSLETLDVESTPISGGFPSNLPTSIKKDVSNNNLSGSIPPKFKQSQAGGELDGNCFYQDGSSPTIFRFTNRDDCPVITTTISSTAFASTVSTASTSSTVANLDSTVMASAAQVTGSASKVNEADPTGYAAPVPAVNNNVLYKGNAIKAVSAIVPFISALFISF</sequence>
<dbReference type="AlphaFoldDB" id="A0A1Y2CEJ0"/>
<protein>
    <recommendedName>
        <fullName evidence="4">L domain-like protein</fullName>
    </recommendedName>
</protein>
<reference evidence="2 3" key="1">
    <citation type="submission" date="2016-07" db="EMBL/GenBank/DDBJ databases">
        <title>Pervasive Adenine N6-methylation of Active Genes in Fungi.</title>
        <authorList>
            <consortium name="DOE Joint Genome Institute"/>
            <person name="Mondo S.J."/>
            <person name="Dannebaum R.O."/>
            <person name="Kuo R.C."/>
            <person name="Labutti K."/>
            <person name="Haridas S."/>
            <person name="Kuo A."/>
            <person name="Salamov A."/>
            <person name="Ahrendt S.R."/>
            <person name="Lipzen A."/>
            <person name="Sullivan W."/>
            <person name="Andreopoulos W.B."/>
            <person name="Clum A."/>
            <person name="Lindquist E."/>
            <person name="Daum C."/>
            <person name="Ramamoorthy G.K."/>
            <person name="Gryganskyi A."/>
            <person name="Culley D."/>
            <person name="Magnuson J.K."/>
            <person name="James T.Y."/>
            <person name="O'Malley M.A."/>
            <person name="Stajich J.E."/>
            <person name="Spatafora J.W."/>
            <person name="Visel A."/>
            <person name="Grigoriev I.V."/>
        </authorList>
    </citation>
    <scope>NUCLEOTIDE SEQUENCE [LARGE SCALE GENOMIC DNA]</scope>
    <source>
        <strain evidence="2 3">JEL800</strain>
    </source>
</reference>
<evidence type="ECO:0008006" key="4">
    <source>
        <dbReference type="Google" id="ProtNLM"/>
    </source>
</evidence>
<evidence type="ECO:0000256" key="1">
    <source>
        <dbReference type="SAM" id="SignalP"/>
    </source>
</evidence>
<organism evidence="2 3">
    <name type="scientific">Rhizoclosmatium globosum</name>
    <dbReference type="NCBI Taxonomy" id="329046"/>
    <lineage>
        <taxon>Eukaryota</taxon>
        <taxon>Fungi</taxon>
        <taxon>Fungi incertae sedis</taxon>
        <taxon>Chytridiomycota</taxon>
        <taxon>Chytridiomycota incertae sedis</taxon>
        <taxon>Chytridiomycetes</taxon>
        <taxon>Chytridiales</taxon>
        <taxon>Chytriomycetaceae</taxon>
        <taxon>Rhizoclosmatium</taxon>
    </lineage>
</organism>
<dbReference type="EMBL" id="MCGO01000019">
    <property type="protein sequence ID" value="ORY45463.1"/>
    <property type="molecule type" value="Genomic_DNA"/>
</dbReference>
<dbReference type="InterPro" id="IPR032675">
    <property type="entry name" value="LRR_dom_sf"/>
</dbReference>
<feature type="chain" id="PRO_5013073310" description="L domain-like protein" evidence="1">
    <location>
        <begin position="20"/>
        <end position="260"/>
    </location>
</feature>